<evidence type="ECO:0000256" key="1">
    <source>
        <dbReference type="ARBA" id="ARBA00004202"/>
    </source>
</evidence>
<keyword evidence="6 8" id="KW-0472">Membrane</keyword>
<dbReference type="RefSeq" id="WP_117322600.1">
    <property type="nucleotide sequence ID" value="NZ_QVTD01000005.1"/>
</dbReference>
<evidence type="ECO:0000256" key="7">
    <source>
        <dbReference type="SAM" id="MobiDB-lite"/>
    </source>
</evidence>
<dbReference type="InterPro" id="IPR051612">
    <property type="entry name" value="Teichoic_Acid_Biosynth"/>
</dbReference>
<dbReference type="OrthoDB" id="9811865at2"/>
<dbReference type="PANTHER" id="PTHR37316">
    <property type="entry name" value="TEICHOIC ACID GLYCEROL-PHOSPHATE PRIMASE"/>
    <property type="match status" value="1"/>
</dbReference>
<dbReference type="AlphaFoldDB" id="A0A372LDB1"/>
<comment type="subcellular location">
    <subcellularLocation>
        <location evidence="1">Cell membrane</location>
        <topology evidence="1">Peripheral membrane protein</topology>
    </subcellularLocation>
</comment>
<sequence>MGKDFIISLYLIAFKMIFGVFKLFPTKNKITFVVSFGDNIRSVYEEMVRQHIKAEVVFLSNGKTAKQFEDYPDTTILSFETAVISDNLKAIYHLATSRYIVVDNYFGFLASAQFKKGVECIQLWHAGGAIKKFGLEDASAANRSPAAQQRFRKVYSKFDKVAVGSEEMAEIFKKAFGLGDKNILRTGVPRTDFFYDEQLKTKSLKKVESYTESWTGKKKILYAPTYRDNELNSFELKLDLERLQKEIGQDYVILLKLHPAIKKRTDYERQFPGFVFDLSSSGFHINELLLAADCLITDYSSIPYEYSLLQRPMIFFAYDLESYAKERGLWGEYENMVPGPVVTTTGEIIELIKAGDFDIDAIVKFAREHNKYSFGHSSENLLQYMFSTSHDGKGADHKRISHETDSAASR</sequence>
<feature type="transmembrane region" description="Helical" evidence="8">
    <location>
        <begin position="6"/>
        <end position="24"/>
    </location>
</feature>
<keyword evidence="4 9" id="KW-0808">Transferase</keyword>
<dbReference type="InterPro" id="IPR043149">
    <property type="entry name" value="TagF_N"/>
</dbReference>
<keyword evidence="8" id="KW-0812">Transmembrane</keyword>
<comment type="similarity">
    <text evidence="2">Belongs to the CDP-glycerol glycerophosphotransferase family.</text>
</comment>
<evidence type="ECO:0000313" key="9">
    <source>
        <dbReference type="EMBL" id="RFU63964.1"/>
    </source>
</evidence>
<comment type="caution">
    <text evidence="9">The sequence shown here is derived from an EMBL/GenBank/DDBJ whole genome shotgun (WGS) entry which is preliminary data.</text>
</comment>
<evidence type="ECO:0000256" key="3">
    <source>
        <dbReference type="ARBA" id="ARBA00022475"/>
    </source>
</evidence>
<name>A0A372LDB1_9BACI</name>
<proteinExistence type="inferred from homology"/>
<dbReference type="Gene3D" id="3.40.50.11820">
    <property type="match status" value="1"/>
</dbReference>
<dbReference type="Pfam" id="PF04464">
    <property type="entry name" value="Glyphos_transf"/>
    <property type="match status" value="1"/>
</dbReference>
<evidence type="ECO:0000256" key="6">
    <source>
        <dbReference type="ARBA" id="ARBA00023136"/>
    </source>
</evidence>
<dbReference type="GO" id="GO:0019350">
    <property type="term" value="P:teichoic acid biosynthetic process"/>
    <property type="evidence" value="ECO:0007669"/>
    <property type="project" value="UniProtKB-KW"/>
</dbReference>
<dbReference type="Gene3D" id="3.40.50.12580">
    <property type="match status" value="1"/>
</dbReference>
<dbReference type="GO" id="GO:0005886">
    <property type="term" value="C:plasma membrane"/>
    <property type="evidence" value="ECO:0007669"/>
    <property type="project" value="UniProtKB-SubCell"/>
</dbReference>
<organism evidence="9 10">
    <name type="scientific">Peribacillus glennii</name>
    <dbReference type="NCBI Taxonomy" id="2303991"/>
    <lineage>
        <taxon>Bacteria</taxon>
        <taxon>Bacillati</taxon>
        <taxon>Bacillota</taxon>
        <taxon>Bacilli</taxon>
        <taxon>Bacillales</taxon>
        <taxon>Bacillaceae</taxon>
        <taxon>Peribacillus</taxon>
    </lineage>
</organism>
<dbReference type="PANTHER" id="PTHR37316:SF1">
    <property type="entry name" value="TEICHOIC ACID GLYCEROL-PHOSPHATE PRIMASE"/>
    <property type="match status" value="1"/>
</dbReference>
<dbReference type="InterPro" id="IPR043148">
    <property type="entry name" value="TagF_C"/>
</dbReference>
<accession>A0A372LDB1</accession>
<evidence type="ECO:0000256" key="2">
    <source>
        <dbReference type="ARBA" id="ARBA00010488"/>
    </source>
</evidence>
<keyword evidence="10" id="KW-1185">Reference proteome</keyword>
<dbReference type="EMBL" id="QVTD01000005">
    <property type="protein sequence ID" value="RFU63964.1"/>
    <property type="molecule type" value="Genomic_DNA"/>
</dbReference>
<evidence type="ECO:0000256" key="5">
    <source>
        <dbReference type="ARBA" id="ARBA00022944"/>
    </source>
</evidence>
<keyword evidence="5" id="KW-0777">Teichoic acid biosynthesis</keyword>
<dbReference type="Proteomes" id="UP000262939">
    <property type="component" value="Unassembled WGS sequence"/>
</dbReference>
<dbReference type="GO" id="GO:0047355">
    <property type="term" value="F:CDP-glycerol glycerophosphotransferase activity"/>
    <property type="evidence" value="ECO:0007669"/>
    <property type="project" value="InterPro"/>
</dbReference>
<evidence type="ECO:0000313" key="10">
    <source>
        <dbReference type="Proteomes" id="UP000262939"/>
    </source>
</evidence>
<reference evidence="9 10" key="1">
    <citation type="submission" date="2018-08" db="EMBL/GenBank/DDBJ databases">
        <title>Bacillus chawlae sp. nov., Bacillus glennii sp. nov., and Bacillus saganii sp. nov. Isolated from the Vehicle Assembly Building at Kennedy Space Center where the Viking Spacecraft were Assembled.</title>
        <authorList>
            <person name="Seuylemezian A."/>
            <person name="Vaishampayan P."/>
        </authorList>
    </citation>
    <scope>NUCLEOTIDE SEQUENCE [LARGE SCALE GENOMIC DNA]</scope>
    <source>
        <strain evidence="9 10">V44-8</strain>
    </source>
</reference>
<dbReference type="SUPFAM" id="SSF53756">
    <property type="entry name" value="UDP-Glycosyltransferase/glycogen phosphorylase"/>
    <property type="match status" value="1"/>
</dbReference>
<evidence type="ECO:0000256" key="4">
    <source>
        <dbReference type="ARBA" id="ARBA00022679"/>
    </source>
</evidence>
<dbReference type="InterPro" id="IPR007554">
    <property type="entry name" value="Glycerophosphate_synth"/>
</dbReference>
<keyword evidence="3" id="KW-1003">Cell membrane</keyword>
<feature type="region of interest" description="Disordered" evidence="7">
    <location>
        <begin position="391"/>
        <end position="410"/>
    </location>
</feature>
<evidence type="ECO:0000256" key="8">
    <source>
        <dbReference type="SAM" id="Phobius"/>
    </source>
</evidence>
<gene>
    <name evidence="9" type="ORF">D0466_10985</name>
</gene>
<protein>
    <submittedName>
        <fullName evidence="9">CDP-glycerol glycerophosphotransferase family protein</fullName>
    </submittedName>
</protein>
<keyword evidence="8" id="KW-1133">Transmembrane helix</keyword>